<sequence>MVQYKQSSWIIDCGTGDVGVTKCAQIGKAAFMINEHADILLSMSCGGRTDGSLAEIAIITLTSLDPSTFHPLIVQSLAHHGLSVTVHLADRFKYYDFGQFELDNIAEALKVESREQAYKGIEDLAAFQYPDQEERLDKSSTHSPRNFPAQDQSEHFSVNVSQHVRLGNARGDAIETVIKNLNNLFAAIQNETQGPALTAWIIASGFVTVGTQMWRLYQLQQTGASIASIVSSIVTTLSPGVVAAAILTVATAYGIFFLIFQEERNILLVMNDSPSPYTLSRDVIQAGQRGVVVVDLPNPRTGGNIANAGIPCAIYVYYKPLGWGFDGSRMGLTFQSGNVARASFAVGMSAPILARNGMHILNDAQADNSAQPDA</sequence>
<organism evidence="2 3">
    <name type="scientific">Gymnopilus junonius</name>
    <name type="common">Spectacular rustgill mushroom</name>
    <name type="synonym">Gymnopilus spectabilis subsp. junonius</name>
    <dbReference type="NCBI Taxonomy" id="109634"/>
    <lineage>
        <taxon>Eukaryota</taxon>
        <taxon>Fungi</taxon>
        <taxon>Dikarya</taxon>
        <taxon>Basidiomycota</taxon>
        <taxon>Agaricomycotina</taxon>
        <taxon>Agaricomycetes</taxon>
        <taxon>Agaricomycetidae</taxon>
        <taxon>Agaricales</taxon>
        <taxon>Agaricineae</taxon>
        <taxon>Hymenogastraceae</taxon>
        <taxon>Gymnopilus</taxon>
    </lineage>
</organism>
<evidence type="ECO:0000313" key="3">
    <source>
        <dbReference type="Proteomes" id="UP000724874"/>
    </source>
</evidence>
<protein>
    <submittedName>
        <fullName evidence="2">Uncharacterized protein</fullName>
    </submittedName>
</protein>
<keyword evidence="3" id="KW-1185">Reference proteome</keyword>
<comment type="caution">
    <text evidence="2">The sequence shown here is derived from an EMBL/GenBank/DDBJ whole genome shotgun (WGS) entry which is preliminary data.</text>
</comment>
<proteinExistence type="predicted"/>
<feature type="transmembrane region" description="Helical" evidence="1">
    <location>
        <begin position="237"/>
        <end position="260"/>
    </location>
</feature>
<name>A0A9P5TK27_GYMJU</name>
<keyword evidence="1" id="KW-0812">Transmembrane</keyword>
<dbReference type="EMBL" id="JADNYJ010000108">
    <property type="protein sequence ID" value="KAF8884426.1"/>
    <property type="molecule type" value="Genomic_DNA"/>
</dbReference>
<gene>
    <name evidence="2" type="ORF">CPB84DRAFT_1850663</name>
</gene>
<evidence type="ECO:0000256" key="1">
    <source>
        <dbReference type="SAM" id="Phobius"/>
    </source>
</evidence>
<dbReference type="AlphaFoldDB" id="A0A9P5TK27"/>
<dbReference type="OrthoDB" id="3264430at2759"/>
<feature type="transmembrane region" description="Helical" evidence="1">
    <location>
        <begin position="197"/>
        <end position="217"/>
    </location>
</feature>
<accession>A0A9P5TK27</accession>
<keyword evidence="1" id="KW-1133">Transmembrane helix</keyword>
<reference evidence="2" key="1">
    <citation type="submission" date="2020-11" db="EMBL/GenBank/DDBJ databases">
        <authorList>
            <consortium name="DOE Joint Genome Institute"/>
            <person name="Ahrendt S."/>
            <person name="Riley R."/>
            <person name="Andreopoulos W."/>
            <person name="LaButti K."/>
            <person name="Pangilinan J."/>
            <person name="Ruiz-duenas F.J."/>
            <person name="Barrasa J.M."/>
            <person name="Sanchez-Garcia M."/>
            <person name="Camarero S."/>
            <person name="Miyauchi S."/>
            <person name="Serrano A."/>
            <person name="Linde D."/>
            <person name="Babiker R."/>
            <person name="Drula E."/>
            <person name="Ayuso-Fernandez I."/>
            <person name="Pacheco R."/>
            <person name="Padilla G."/>
            <person name="Ferreira P."/>
            <person name="Barriuso J."/>
            <person name="Kellner H."/>
            <person name="Castanera R."/>
            <person name="Alfaro M."/>
            <person name="Ramirez L."/>
            <person name="Pisabarro A.G."/>
            <person name="Kuo A."/>
            <person name="Tritt A."/>
            <person name="Lipzen A."/>
            <person name="He G."/>
            <person name="Yan M."/>
            <person name="Ng V."/>
            <person name="Cullen D."/>
            <person name="Martin F."/>
            <person name="Rosso M.-N."/>
            <person name="Henrissat B."/>
            <person name="Hibbett D."/>
            <person name="Martinez A.T."/>
            <person name="Grigoriev I.V."/>
        </authorList>
    </citation>
    <scope>NUCLEOTIDE SEQUENCE</scope>
    <source>
        <strain evidence="2">AH 44721</strain>
    </source>
</reference>
<dbReference type="Proteomes" id="UP000724874">
    <property type="component" value="Unassembled WGS sequence"/>
</dbReference>
<evidence type="ECO:0000313" key="2">
    <source>
        <dbReference type="EMBL" id="KAF8884426.1"/>
    </source>
</evidence>
<keyword evidence="1" id="KW-0472">Membrane</keyword>